<reference evidence="12" key="1">
    <citation type="journal article" date="2019" name="Int. J. Syst. Evol. Microbiol.">
        <title>The Global Catalogue of Microorganisms (GCM) 10K type strain sequencing project: providing services to taxonomists for standard genome sequencing and annotation.</title>
        <authorList>
            <consortium name="The Broad Institute Genomics Platform"/>
            <consortium name="The Broad Institute Genome Sequencing Center for Infectious Disease"/>
            <person name="Wu L."/>
            <person name="Ma J."/>
        </authorList>
    </citation>
    <scope>NUCLEOTIDE SEQUENCE [LARGE SCALE GENOMIC DNA]</scope>
    <source>
        <strain evidence="12">JCM 13813</strain>
    </source>
</reference>
<dbReference type="PANTHER" id="PTHR43470">
    <property type="entry name" value="PHOSPHATE TRANSPORT SYSTEM PERMEASE PROTEIN PSTA-RELATED"/>
    <property type="match status" value="1"/>
</dbReference>
<comment type="similarity">
    <text evidence="3 9">Belongs to the binding-protein-dependent transport system permease family. CysTW subfamily.</text>
</comment>
<dbReference type="InterPro" id="IPR000515">
    <property type="entry name" value="MetI-like"/>
</dbReference>
<protein>
    <recommendedName>
        <fullName evidence="9">Phosphate transport system permease protein PstA</fullName>
    </recommendedName>
</protein>
<comment type="caution">
    <text evidence="11">The sequence shown here is derived from an EMBL/GenBank/DDBJ whole genome shotgun (WGS) entry which is preliminary data.</text>
</comment>
<dbReference type="Proteomes" id="UP001501161">
    <property type="component" value="Unassembled WGS sequence"/>
</dbReference>
<evidence type="ECO:0000256" key="7">
    <source>
        <dbReference type="ARBA" id="ARBA00022989"/>
    </source>
</evidence>
<dbReference type="Gene3D" id="1.10.3720.10">
    <property type="entry name" value="MetI-like"/>
    <property type="match status" value="1"/>
</dbReference>
<feature type="transmembrane region" description="Helical" evidence="9">
    <location>
        <begin position="152"/>
        <end position="172"/>
    </location>
</feature>
<accession>A0ABP5JDG5</accession>
<feature type="transmembrane region" description="Helical" evidence="9">
    <location>
        <begin position="127"/>
        <end position="146"/>
    </location>
</feature>
<keyword evidence="4" id="KW-0813">Transport</keyword>
<evidence type="ECO:0000259" key="10">
    <source>
        <dbReference type="PROSITE" id="PS50928"/>
    </source>
</evidence>
<keyword evidence="8 9" id="KW-0472">Membrane</keyword>
<evidence type="ECO:0000313" key="11">
    <source>
        <dbReference type="EMBL" id="GAA2115484.1"/>
    </source>
</evidence>
<sequence length="300" mass="31789">MSIAATTARQVTLATGKSKDRTPVSLAFLVALWFSLFFGVVVLLALIINTAIDGSGRFDIELLTNYVSVVRPEATGFRAGILGSLWLMGFTALMAVPLGIAAALYLEEFADPTTRWNRFVEVNLQNLAAVPAIVYGLLAVAIMALLGFRDTGIVLGGALALALLILPVIIITTREAVRAVPREIREGSLALGATVWQTTWRQTLPSAIPGIATGTILGLSRAIGEAAPLVVVGLAGSLLFDPEGVMSSVTALPMQIYSLTSNSREALREAASAAIIVLLAMVLGLNALAIFIRNKFQRSW</sequence>
<dbReference type="Pfam" id="PF00528">
    <property type="entry name" value="BPD_transp_1"/>
    <property type="match status" value="1"/>
</dbReference>
<comment type="function">
    <text evidence="1">Part of the binding-protein-dependent transport system for phosphate; probably responsible for the translocation of the substrate across the membrane.</text>
</comment>
<evidence type="ECO:0000256" key="4">
    <source>
        <dbReference type="ARBA" id="ARBA00022448"/>
    </source>
</evidence>
<dbReference type="InterPro" id="IPR035906">
    <property type="entry name" value="MetI-like_sf"/>
</dbReference>
<evidence type="ECO:0000256" key="2">
    <source>
        <dbReference type="ARBA" id="ARBA00004651"/>
    </source>
</evidence>
<feature type="transmembrane region" description="Helical" evidence="9">
    <location>
        <begin position="26"/>
        <end position="48"/>
    </location>
</feature>
<evidence type="ECO:0000256" key="6">
    <source>
        <dbReference type="ARBA" id="ARBA00022692"/>
    </source>
</evidence>
<feature type="transmembrane region" description="Helical" evidence="9">
    <location>
        <begin position="270"/>
        <end position="292"/>
    </location>
</feature>
<organism evidence="11 12">
    <name type="scientific">Nocardioides furvisabuli</name>
    <dbReference type="NCBI Taxonomy" id="375542"/>
    <lineage>
        <taxon>Bacteria</taxon>
        <taxon>Bacillati</taxon>
        <taxon>Actinomycetota</taxon>
        <taxon>Actinomycetes</taxon>
        <taxon>Propionibacteriales</taxon>
        <taxon>Nocardioidaceae</taxon>
        <taxon>Nocardioides</taxon>
    </lineage>
</organism>
<gene>
    <name evidence="11" type="primary">pstA</name>
    <name evidence="11" type="ORF">GCM10009726_34280</name>
</gene>
<keyword evidence="7 9" id="KW-1133">Transmembrane helix</keyword>
<dbReference type="CDD" id="cd06261">
    <property type="entry name" value="TM_PBP2"/>
    <property type="match status" value="1"/>
</dbReference>
<feature type="transmembrane region" description="Helical" evidence="9">
    <location>
        <begin position="85"/>
        <end position="106"/>
    </location>
</feature>
<name>A0ABP5JDG5_9ACTN</name>
<keyword evidence="6 9" id="KW-0812">Transmembrane</keyword>
<dbReference type="InterPro" id="IPR005672">
    <property type="entry name" value="Phosphate_PstA"/>
</dbReference>
<feature type="transmembrane region" description="Helical" evidence="9">
    <location>
        <begin position="222"/>
        <end position="240"/>
    </location>
</feature>
<dbReference type="RefSeq" id="WP_231251006.1">
    <property type="nucleotide sequence ID" value="NZ_BAAAMQ010000017.1"/>
</dbReference>
<evidence type="ECO:0000313" key="12">
    <source>
        <dbReference type="Proteomes" id="UP001501161"/>
    </source>
</evidence>
<dbReference type="EMBL" id="BAAAMQ010000017">
    <property type="protein sequence ID" value="GAA2115484.1"/>
    <property type="molecule type" value="Genomic_DNA"/>
</dbReference>
<keyword evidence="5 9" id="KW-1003">Cell membrane</keyword>
<evidence type="ECO:0000256" key="8">
    <source>
        <dbReference type="ARBA" id="ARBA00023136"/>
    </source>
</evidence>
<feature type="domain" description="ABC transmembrane type-1" evidence="10">
    <location>
        <begin position="81"/>
        <end position="289"/>
    </location>
</feature>
<keyword evidence="12" id="KW-1185">Reference proteome</keyword>
<proteinExistence type="inferred from homology"/>
<evidence type="ECO:0000256" key="5">
    <source>
        <dbReference type="ARBA" id="ARBA00022475"/>
    </source>
</evidence>
<dbReference type="NCBIfam" id="TIGR00974">
    <property type="entry name" value="3a0107s02c"/>
    <property type="match status" value="1"/>
</dbReference>
<evidence type="ECO:0000256" key="9">
    <source>
        <dbReference type="RuleBase" id="RU363043"/>
    </source>
</evidence>
<dbReference type="PROSITE" id="PS50928">
    <property type="entry name" value="ABC_TM1"/>
    <property type="match status" value="1"/>
</dbReference>
<comment type="subcellular location">
    <subcellularLocation>
        <location evidence="2 9">Cell membrane</location>
        <topology evidence="2 9">Multi-pass membrane protein</topology>
    </subcellularLocation>
</comment>
<evidence type="ECO:0000256" key="1">
    <source>
        <dbReference type="ARBA" id="ARBA00003510"/>
    </source>
</evidence>
<dbReference type="SUPFAM" id="SSF161098">
    <property type="entry name" value="MetI-like"/>
    <property type="match status" value="1"/>
</dbReference>
<evidence type="ECO:0000256" key="3">
    <source>
        <dbReference type="ARBA" id="ARBA00007069"/>
    </source>
</evidence>